<dbReference type="NCBIfam" id="NF010733">
    <property type="entry name" value="PRK14135.1"/>
    <property type="match status" value="1"/>
</dbReference>
<evidence type="ECO:0000256" key="3">
    <source>
        <dbReference type="ARBA" id="ARBA00009695"/>
    </source>
</evidence>
<dbReference type="Pfam" id="PF21982">
    <property type="entry name" value="RecX_HTH1"/>
    <property type="match status" value="1"/>
</dbReference>
<evidence type="ECO:0000256" key="5">
    <source>
        <dbReference type="ARBA" id="ARBA00022490"/>
    </source>
</evidence>
<dbReference type="Pfam" id="PF21981">
    <property type="entry name" value="RecX_HTH3"/>
    <property type="match status" value="2"/>
</dbReference>
<evidence type="ECO:0000259" key="8">
    <source>
        <dbReference type="Pfam" id="PF21981"/>
    </source>
</evidence>
<accession>A0A1I1E208</accession>
<reference evidence="10 11" key="1">
    <citation type="submission" date="2016-10" db="EMBL/GenBank/DDBJ databases">
        <authorList>
            <person name="de Groot N.N."/>
        </authorList>
    </citation>
    <scope>NUCLEOTIDE SEQUENCE [LARGE SCALE GENOMIC DNA]</scope>
    <source>
        <strain evidence="10 11">DSM 19113</strain>
    </source>
</reference>
<keyword evidence="11" id="KW-1185">Reference proteome</keyword>
<dbReference type="InterPro" id="IPR003783">
    <property type="entry name" value="Regulatory_RecX"/>
</dbReference>
<keyword evidence="5 6" id="KW-0963">Cytoplasm</keyword>
<evidence type="ECO:0000259" key="7">
    <source>
        <dbReference type="Pfam" id="PF02631"/>
    </source>
</evidence>
<comment type="similarity">
    <text evidence="3 6">Belongs to the RecX family.</text>
</comment>
<dbReference type="STRING" id="283737.SAMN05660453_0234"/>
<dbReference type="AlphaFoldDB" id="A0A1I1E208"/>
<dbReference type="HAMAP" id="MF_01114">
    <property type="entry name" value="RecX"/>
    <property type="match status" value="1"/>
</dbReference>
<feature type="domain" description="RecX third three-helical" evidence="8">
    <location>
        <begin position="154"/>
        <end position="201"/>
    </location>
</feature>
<comment type="subcellular location">
    <subcellularLocation>
        <location evidence="2 6">Cytoplasm</location>
    </subcellularLocation>
</comment>
<evidence type="ECO:0000259" key="9">
    <source>
        <dbReference type="Pfam" id="PF21982"/>
    </source>
</evidence>
<dbReference type="PANTHER" id="PTHR33602">
    <property type="entry name" value="REGULATORY PROTEIN RECX FAMILY PROTEIN"/>
    <property type="match status" value="1"/>
</dbReference>
<proteinExistence type="inferred from homology"/>
<feature type="domain" description="RecX second three-helical" evidence="7">
    <location>
        <begin position="107"/>
        <end position="148"/>
    </location>
</feature>
<evidence type="ECO:0000256" key="6">
    <source>
        <dbReference type="HAMAP-Rule" id="MF_01114"/>
    </source>
</evidence>
<evidence type="ECO:0000313" key="10">
    <source>
        <dbReference type="EMBL" id="SFB80706.1"/>
    </source>
</evidence>
<protein>
    <recommendedName>
        <fullName evidence="4 6">Regulatory protein RecX</fullName>
    </recommendedName>
</protein>
<evidence type="ECO:0000313" key="11">
    <source>
        <dbReference type="Proteomes" id="UP000199376"/>
    </source>
</evidence>
<organism evidence="10 11">
    <name type="scientific">Fructobacillus durionis</name>
    <dbReference type="NCBI Taxonomy" id="283737"/>
    <lineage>
        <taxon>Bacteria</taxon>
        <taxon>Bacillati</taxon>
        <taxon>Bacillota</taxon>
        <taxon>Bacilli</taxon>
        <taxon>Lactobacillales</taxon>
        <taxon>Lactobacillaceae</taxon>
        <taxon>Fructobacillus</taxon>
    </lineage>
</organism>
<dbReference type="EMBL" id="FOLI01000001">
    <property type="protein sequence ID" value="SFB80706.1"/>
    <property type="molecule type" value="Genomic_DNA"/>
</dbReference>
<comment type="function">
    <text evidence="1 6">Modulates RecA activity.</text>
</comment>
<sequence>MAKITKISTQKRAGRYNLELDGRFAFGISENVLAKFGLMKGRELSKEEVERIKEANLVDQGLQIALNYLGPALHTAKQVRDRLKSKDIKEEVIDQVIEYLQSQLLLNDATYAKAYVNTKQLFSPKGPRAIAMDLKKAGVKDDLIEDALLEYPEEAQLEVATKMAEKIARTHKRDSTRIRQQKTAQALAQKGFSFDIATAAINQIDIASDEEDEKANALKEAEKAARRQRTGTAKDRYYKVKSKLYTKGFPSDVIDWALAELDFGEEI</sequence>
<evidence type="ECO:0000256" key="4">
    <source>
        <dbReference type="ARBA" id="ARBA00018111"/>
    </source>
</evidence>
<dbReference type="Gene3D" id="1.10.10.10">
    <property type="entry name" value="Winged helix-like DNA-binding domain superfamily/Winged helix DNA-binding domain"/>
    <property type="match status" value="4"/>
</dbReference>
<dbReference type="InterPro" id="IPR053924">
    <property type="entry name" value="RecX_HTH_2nd"/>
</dbReference>
<dbReference type="Proteomes" id="UP000199376">
    <property type="component" value="Unassembled WGS sequence"/>
</dbReference>
<evidence type="ECO:0000256" key="1">
    <source>
        <dbReference type="ARBA" id="ARBA00003529"/>
    </source>
</evidence>
<gene>
    <name evidence="6" type="primary">recX</name>
    <name evidence="10" type="ORF">SAMN05660453_0234</name>
</gene>
<dbReference type="InterPro" id="IPR036388">
    <property type="entry name" value="WH-like_DNA-bd_sf"/>
</dbReference>
<feature type="domain" description="RecX third three-helical" evidence="8">
    <location>
        <begin position="212"/>
        <end position="258"/>
    </location>
</feature>
<dbReference type="RefSeq" id="WP_091501226.1">
    <property type="nucleotide sequence ID" value="NZ_FOLI01000001.1"/>
</dbReference>
<dbReference type="PANTHER" id="PTHR33602:SF1">
    <property type="entry name" value="REGULATORY PROTEIN RECX FAMILY PROTEIN"/>
    <property type="match status" value="1"/>
</dbReference>
<dbReference type="InterPro" id="IPR053926">
    <property type="entry name" value="RecX_HTH_1st"/>
</dbReference>
<evidence type="ECO:0000256" key="2">
    <source>
        <dbReference type="ARBA" id="ARBA00004496"/>
    </source>
</evidence>
<name>A0A1I1E208_9LACO</name>
<dbReference type="OrthoDB" id="5421057at2"/>
<dbReference type="Pfam" id="PF02631">
    <property type="entry name" value="RecX_HTH2"/>
    <property type="match status" value="1"/>
</dbReference>
<dbReference type="GO" id="GO:0005737">
    <property type="term" value="C:cytoplasm"/>
    <property type="evidence" value="ECO:0007669"/>
    <property type="project" value="UniProtKB-SubCell"/>
</dbReference>
<feature type="domain" description="RecX first three-helical" evidence="9">
    <location>
        <begin position="63"/>
        <end position="100"/>
    </location>
</feature>
<dbReference type="InterPro" id="IPR053925">
    <property type="entry name" value="RecX_HTH_3rd"/>
</dbReference>
<dbReference type="GO" id="GO:0006282">
    <property type="term" value="P:regulation of DNA repair"/>
    <property type="evidence" value="ECO:0007669"/>
    <property type="project" value="UniProtKB-UniRule"/>
</dbReference>